<dbReference type="PROSITE" id="PS01249">
    <property type="entry name" value="HYPA"/>
    <property type="match status" value="1"/>
</dbReference>
<dbReference type="PIRSF" id="PIRSF004761">
    <property type="entry name" value="Hydrgn_mat_HypA"/>
    <property type="match status" value="1"/>
</dbReference>
<feature type="binding site" evidence="5">
    <location>
        <position position="2"/>
    </location>
    <ligand>
        <name>Ni(2+)</name>
        <dbReference type="ChEBI" id="CHEBI:49786"/>
    </ligand>
</feature>
<dbReference type="PANTHER" id="PTHR34535">
    <property type="entry name" value="HYDROGENASE MATURATION FACTOR HYPA"/>
    <property type="match status" value="1"/>
</dbReference>
<keyword evidence="4 5" id="KW-0862">Zinc</keyword>
<dbReference type="RefSeq" id="WP_044347845.1">
    <property type="nucleotide sequence ID" value="NZ_AZAC01000010.1"/>
</dbReference>
<dbReference type="HAMAP" id="MF_00213">
    <property type="entry name" value="HypA_HybF"/>
    <property type="match status" value="1"/>
</dbReference>
<dbReference type="InParanoid" id="A0A0D2HW36"/>
<dbReference type="Pfam" id="PF01155">
    <property type="entry name" value="HypA"/>
    <property type="match status" value="1"/>
</dbReference>
<keyword evidence="3 5" id="KW-0479">Metal-binding</keyword>
<dbReference type="EMBL" id="AZAC01000010">
    <property type="protein sequence ID" value="KIX14588.1"/>
    <property type="molecule type" value="Genomic_DNA"/>
</dbReference>
<comment type="caution">
    <text evidence="6">The sequence shown here is derived from an EMBL/GenBank/DDBJ whole genome shotgun (WGS) entry which is preliminary data.</text>
</comment>
<reference evidence="6 7" key="1">
    <citation type="submission" date="2013-11" db="EMBL/GenBank/DDBJ databases">
        <title>Metagenomic analysis of a methanogenic consortium involved in long chain n-alkane degradation.</title>
        <authorList>
            <person name="Davidova I.A."/>
            <person name="Callaghan A.V."/>
            <person name="Wawrik B."/>
            <person name="Pruitt S."/>
            <person name="Marks C."/>
            <person name="Duncan K.E."/>
            <person name="Suflita J.M."/>
        </authorList>
    </citation>
    <scope>NUCLEOTIDE SEQUENCE [LARGE SCALE GENOMIC DNA]</scope>
    <source>
        <strain evidence="6 7">SPR</strain>
    </source>
</reference>
<comment type="similarity">
    <text evidence="1 5">Belongs to the HypA/HybF family.</text>
</comment>
<feature type="binding site" evidence="5">
    <location>
        <position position="73"/>
    </location>
    <ligand>
        <name>Zn(2+)</name>
        <dbReference type="ChEBI" id="CHEBI:29105"/>
    </ligand>
</feature>
<keyword evidence="7" id="KW-1185">Reference proteome</keyword>
<dbReference type="InterPro" id="IPR020538">
    <property type="entry name" value="Hydgase_Ni_incorp_HypA/HybF_CS"/>
</dbReference>
<evidence type="ECO:0000256" key="1">
    <source>
        <dbReference type="ARBA" id="ARBA00010748"/>
    </source>
</evidence>
<organism evidence="6 7">
    <name type="scientific">Dethiosulfatarculus sandiegensis</name>
    <dbReference type="NCBI Taxonomy" id="1429043"/>
    <lineage>
        <taxon>Bacteria</taxon>
        <taxon>Pseudomonadati</taxon>
        <taxon>Thermodesulfobacteriota</taxon>
        <taxon>Desulfarculia</taxon>
        <taxon>Desulfarculales</taxon>
        <taxon>Desulfarculaceae</taxon>
        <taxon>Dethiosulfatarculus</taxon>
    </lineage>
</organism>
<dbReference type="InterPro" id="IPR000688">
    <property type="entry name" value="HypA/HybF"/>
</dbReference>
<dbReference type="PANTHER" id="PTHR34535:SF3">
    <property type="entry name" value="HYDROGENASE MATURATION FACTOR HYPA"/>
    <property type="match status" value="1"/>
</dbReference>
<dbReference type="Gene3D" id="3.30.2320.80">
    <property type="match status" value="1"/>
</dbReference>
<comment type="function">
    <text evidence="5">Involved in the maturation of [NiFe] hydrogenases. Required for nickel insertion into the metal center of the hydrogenase.</text>
</comment>
<evidence type="ECO:0000256" key="4">
    <source>
        <dbReference type="ARBA" id="ARBA00022833"/>
    </source>
</evidence>
<dbReference type="GO" id="GO:0016151">
    <property type="term" value="F:nickel cation binding"/>
    <property type="evidence" value="ECO:0007669"/>
    <property type="project" value="UniProtKB-UniRule"/>
</dbReference>
<dbReference type="Proteomes" id="UP000032233">
    <property type="component" value="Unassembled WGS sequence"/>
</dbReference>
<accession>A0A0D2HW36</accession>
<feature type="binding site" evidence="5">
    <location>
        <position position="92"/>
    </location>
    <ligand>
        <name>Zn(2+)</name>
        <dbReference type="ChEBI" id="CHEBI:29105"/>
    </ligand>
</feature>
<proteinExistence type="inferred from homology"/>
<evidence type="ECO:0000256" key="5">
    <source>
        <dbReference type="HAMAP-Rule" id="MF_00213"/>
    </source>
</evidence>
<evidence type="ECO:0000313" key="7">
    <source>
        <dbReference type="Proteomes" id="UP000032233"/>
    </source>
</evidence>
<dbReference type="AlphaFoldDB" id="A0A0D2HW36"/>
<dbReference type="NCBIfam" id="TIGR00100">
    <property type="entry name" value="hypA"/>
    <property type="match status" value="1"/>
</dbReference>
<feature type="binding site" evidence="5">
    <location>
        <position position="89"/>
    </location>
    <ligand>
        <name>Zn(2+)</name>
        <dbReference type="ChEBI" id="CHEBI:29105"/>
    </ligand>
</feature>
<dbReference type="GO" id="GO:0051604">
    <property type="term" value="P:protein maturation"/>
    <property type="evidence" value="ECO:0007669"/>
    <property type="project" value="InterPro"/>
</dbReference>
<protein>
    <recommendedName>
        <fullName evidence="5">Hydrogenase maturation factor HypA</fullName>
    </recommendedName>
</protein>
<dbReference type="STRING" id="1429043.X474_08395"/>
<name>A0A0D2HW36_9BACT</name>
<sequence>MHELSLAQSLLDMVVQVARSNQAARIAKIGISMGAFTHVAPDSLIFCFDLVKEDTEAAQAVLEIKKVPVSGRCLDCKKEISFSEPVFTCPYCSSDRVEVDKGQELMVDYIEVDEAPS</sequence>
<evidence type="ECO:0000313" key="6">
    <source>
        <dbReference type="EMBL" id="KIX14588.1"/>
    </source>
</evidence>
<evidence type="ECO:0000256" key="3">
    <source>
        <dbReference type="ARBA" id="ARBA00022723"/>
    </source>
</evidence>
<feature type="binding site" evidence="5">
    <location>
        <position position="76"/>
    </location>
    <ligand>
        <name>Zn(2+)</name>
        <dbReference type="ChEBI" id="CHEBI:29105"/>
    </ligand>
</feature>
<dbReference type="GO" id="GO:0008270">
    <property type="term" value="F:zinc ion binding"/>
    <property type="evidence" value="ECO:0007669"/>
    <property type="project" value="UniProtKB-UniRule"/>
</dbReference>
<gene>
    <name evidence="5" type="primary">hypA</name>
    <name evidence="6" type="ORF">X474_08395</name>
</gene>
<evidence type="ECO:0000256" key="2">
    <source>
        <dbReference type="ARBA" id="ARBA00022596"/>
    </source>
</evidence>
<keyword evidence="2 5" id="KW-0533">Nickel</keyword>
<dbReference type="OrthoDB" id="9800361at2"/>
<dbReference type="FunCoup" id="A0A0D2HW36">
    <property type="interactions" value="55"/>
</dbReference>